<sequence>MGSGKVLFRLQTISNNDNDVFFILNYQQERQICHTNNYELLIGPWFDSFIKQSNSYDSITKKSKLSKVTSKKLQMKYLYNNTMLFLHGINASNANFQCI</sequence>
<evidence type="ECO:0000313" key="2">
    <source>
        <dbReference type="EMBL" id="CAF3629367.1"/>
    </source>
</evidence>
<comment type="caution">
    <text evidence="1">The sequence shown here is derived from an EMBL/GenBank/DDBJ whole genome shotgun (WGS) entry which is preliminary data.</text>
</comment>
<protein>
    <submittedName>
        <fullName evidence="1">Uncharacterized protein</fullName>
    </submittedName>
</protein>
<name>A0A817KM50_9BILA</name>
<dbReference type="Proteomes" id="UP000663825">
    <property type="component" value="Unassembled WGS sequence"/>
</dbReference>
<gene>
    <name evidence="2" type="ORF">LUA448_LOCUS31836</name>
    <name evidence="1" type="ORF">TIS948_LOCUS840</name>
</gene>
<organism evidence="1 3">
    <name type="scientific">Rotaria socialis</name>
    <dbReference type="NCBI Taxonomy" id="392032"/>
    <lineage>
        <taxon>Eukaryota</taxon>
        <taxon>Metazoa</taxon>
        <taxon>Spiralia</taxon>
        <taxon>Gnathifera</taxon>
        <taxon>Rotifera</taxon>
        <taxon>Eurotatoria</taxon>
        <taxon>Bdelloidea</taxon>
        <taxon>Philodinida</taxon>
        <taxon>Philodinidae</taxon>
        <taxon>Rotaria</taxon>
    </lineage>
</organism>
<dbReference type="AlphaFoldDB" id="A0A817KM50"/>
<dbReference type="EMBL" id="CAJNXB010000021">
    <property type="protein sequence ID" value="CAF2988519.1"/>
    <property type="molecule type" value="Genomic_DNA"/>
</dbReference>
<evidence type="ECO:0000313" key="3">
    <source>
        <dbReference type="Proteomes" id="UP000663825"/>
    </source>
</evidence>
<dbReference type="Proteomes" id="UP000663833">
    <property type="component" value="Unassembled WGS sequence"/>
</dbReference>
<proteinExistence type="predicted"/>
<dbReference type="EMBL" id="CAJNYD010004775">
    <property type="protein sequence ID" value="CAF3629367.1"/>
    <property type="molecule type" value="Genomic_DNA"/>
</dbReference>
<evidence type="ECO:0000313" key="1">
    <source>
        <dbReference type="EMBL" id="CAF2988519.1"/>
    </source>
</evidence>
<reference evidence="1" key="1">
    <citation type="submission" date="2021-02" db="EMBL/GenBank/DDBJ databases">
        <authorList>
            <person name="Nowell W R."/>
        </authorList>
    </citation>
    <scope>NUCLEOTIDE SEQUENCE</scope>
</reference>
<accession>A0A817KM50</accession>